<evidence type="ECO:0000313" key="7">
    <source>
        <dbReference type="EnsemblPlants" id="Bra029590.1-P"/>
    </source>
</evidence>
<proteinExistence type="predicted"/>
<reference evidence="7 8" key="2">
    <citation type="journal article" date="2018" name="Hortic Res">
        <title>Improved Brassica rapa reference genome by single-molecule sequencing and chromosome conformation capture technologies.</title>
        <authorList>
            <person name="Zhang L."/>
            <person name="Cai X."/>
            <person name="Wu J."/>
            <person name="Liu M."/>
            <person name="Grob S."/>
            <person name="Cheng F."/>
            <person name="Liang J."/>
            <person name="Cai C."/>
            <person name="Liu Z."/>
            <person name="Liu B."/>
            <person name="Wang F."/>
            <person name="Li S."/>
            <person name="Liu F."/>
            <person name="Li X."/>
            <person name="Cheng L."/>
            <person name="Yang W."/>
            <person name="Li M.H."/>
            <person name="Grossniklaus U."/>
            <person name="Zheng H."/>
            <person name="Wang X."/>
        </authorList>
    </citation>
    <scope>NUCLEOTIDE SEQUENCE [LARGE SCALE GENOMIC DNA]</scope>
    <source>
        <strain evidence="7 8">cv. Chiifu-401-42</strain>
    </source>
</reference>
<feature type="compositionally biased region" description="Basic and acidic residues" evidence="5">
    <location>
        <begin position="47"/>
        <end position="59"/>
    </location>
</feature>
<evidence type="ECO:0000256" key="1">
    <source>
        <dbReference type="ARBA" id="ARBA00004123"/>
    </source>
</evidence>
<dbReference type="GO" id="GO:0046983">
    <property type="term" value="F:protein dimerization activity"/>
    <property type="evidence" value="ECO:0007669"/>
    <property type="project" value="InterPro"/>
</dbReference>
<dbReference type="CDD" id="cd11444">
    <property type="entry name" value="bHLH_AtIBH1_like"/>
    <property type="match status" value="1"/>
</dbReference>
<dbReference type="RefSeq" id="XP_009147148.1">
    <property type="nucleotide sequence ID" value="XM_009148900.2"/>
</dbReference>
<dbReference type="STRING" id="51351.M4ELC2"/>
<dbReference type="OMA" id="GDSHPRW"/>
<dbReference type="SMR" id="M4ELC2"/>
<dbReference type="HOGENOM" id="CLU_090794_0_1_1"/>
<name>M4ELC2_BRACM</name>
<dbReference type="RefSeq" id="XP_009147147.1">
    <property type="nucleotide sequence ID" value="XM_009148899.2"/>
</dbReference>
<dbReference type="InParanoid" id="M4ELC2"/>
<evidence type="ECO:0000256" key="4">
    <source>
        <dbReference type="ARBA" id="ARBA00023242"/>
    </source>
</evidence>
<dbReference type="KEGG" id="brp:103870734"/>
<feature type="compositionally biased region" description="Low complexity" evidence="5">
    <location>
        <begin position="29"/>
        <end position="43"/>
    </location>
</feature>
<dbReference type="GO" id="GO:0005634">
    <property type="term" value="C:nucleus"/>
    <property type="evidence" value="ECO:0007669"/>
    <property type="project" value="UniProtKB-SubCell"/>
</dbReference>
<evidence type="ECO:0000259" key="6">
    <source>
        <dbReference type="PROSITE" id="PS50888"/>
    </source>
</evidence>
<dbReference type="InterPro" id="IPR036638">
    <property type="entry name" value="HLH_DNA-bd_sf"/>
</dbReference>
<dbReference type="InterPro" id="IPR044660">
    <property type="entry name" value="IBH1-like"/>
</dbReference>
<keyword evidence="4" id="KW-0539">Nucleus</keyword>
<evidence type="ECO:0000256" key="2">
    <source>
        <dbReference type="ARBA" id="ARBA00023015"/>
    </source>
</evidence>
<evidence type="ECO:0000313" key="8">
    <source>
        <dbReference type="Proteomes" id="UP000011750"/>
    </source>
</evidence>
<dbReference type="InterPro" id="IPR059002">
    <property type="entry name" value="IBH1_N"/>
</dbReference>
<evidence type="ECO:0000256" key="5">
    <source>
        <dbReference type="SAM" id="MobiDB-lite"/>
    </source>
</evidence>
<dbReference type="PROSITE" id="PS50888">
    <property type="entry name" value="BHLH"/>
    <property type="match status" value="1"/>
</dbReference>
<dbReference type="GeneID" id="103870734"/>
<feature type="region of interest" description="Disordered" evidence="5">
    <location>
        <begin position="1"/>
        <end position="59"/>
    </location>
</feature>
<accession>M4ELC2</accession>
<dbReference type="GO" id="GO:0006355">
    <property type="term" value="P:regulation of DNA-templated transcription"/>
    <property type="evidence" value="ECO:0007669"/>
    <property type="project" value="InterPro"/>
</dbReference>
<evidence type="ECO:0000256" key="3">
    <source>
        <dbReference type="ARBA" id="ARBA00023163"/>
    </source>
</evidence>
<dbReference type="eggNOG" id="ENOG502RY2C">
    <property type="taxonomic scope" value="Eukaryota"/>
</dbReference>
<dbReference type="AlphaFoldDB" id="M4ELC2"/>
<comment type="subcellular location">
    <subcellularLocation>
        <location evidence="1">Nucleus</location>
    </subcellularLocation>
</comment>
<dbReference type="PANTHER" id="PTHR33124:SF112">
    <property type="entry name" value="BHLH DOMAIN-CONTAINING PROTEIN"/>
    <property type="match status" value="1"/>
</dbReference>
<dbReference type="InterPro" id="IPR011598">
    <property type="entry name" value="bHLH_dom"/>
</dbReference>
<keyword evidence="2" id="KW-0805">Transcription regulation</keyword>
<feature type="domain" description="BHLH" evidence="6">
    <location>
        <begin position="156"/>
        <end position="205"/>
    </location>
</feature>
<organism evidence="7 8">
    <name type="scientific">Brassica campestris</name>
    <name type="common">Field mustard</name>
    <dbReference type="NCBI Taxonomy" id="3711"/>
    <lineage>
        <taxon>Eukaryota</taxon>
        <taxon>Viridiplantae</taxon>
        <taxon>Streptophyta</taxon>
        <taxon>Embryophyta</taxon>
        <taxon>Tracheophyta</taxon>
        <taxon>Spermatophyta</taxon>
        <taxon>Magnoliopsida</taxon>
        <taxon>eudicotyledons</taxon>
        <taxon>Gunneridae</taxon>
        <taxon>Pentapetalae</taxon>
        <taxon>rosids</taxon>
        <taxon>malvids</taxon>
        <taxon>Brassicales</taxon>
        <taxon>Brassicaceae</taxon>
        <taxon>Brassiceae</taxon>
        <taxon>Brassica</taxon>
    </lineage>
</organism>
<dbReference type="PANTHER" id="PTHR33124">
    <property type="entry name" value="TRANSCRIPTION FACTOR IBH1-LIKE 1"/>
    <property type="match status" value="1"/>
</dbReference>
<dbReference type="OrthoDB" id="1647165at2759"/>
<feature type="compositionally biased region" description="Polar residues" evidence="5">
    <location>
        <begin position="1"/>
        <end position="21"/>
    </location>
</feature>
<dbReference type="Gene3D" id="4.10.280.10">
    <property type="entry name" value="Helix-loop-helix DNA-binding domain"/>
    <property type="match status" value="1"/>
</dbReference>
<dbReference type="Proteomes" id="UP000011750">
    <property type="component" value="Chromosome A05"/>
</dbReference>
<dbReference type="EnsemblPlants" id="Bra029590.1">
    <property type="protein sequence ID" value="Bra029590.1-P"/>
    <property type="gene ID" value="Bra029590"/>
</dbReference>
<dbReference type="Pfam" id="PF26576">
    <property type="entry name" value="IBH1_N"/>
    <property type="match status" value="1"/>
</dbReference>
<reference evidence="7 8" key="1">
    <citation type="journal article" date="2011" name="Nat. Genet.">
        <title>The genome of the mesopolyploid crop species Brassica rapa.</title>
        <authorList>
            <consortium name="Brassica rapa Genome Sequencing Project Consortium"/>
            <person name="Wang X."/>
            <person name="Wang H."/>
            <person name="Wang J."/>
            <person name="Sun R."/>
            <person name="Wu J."/>
            <person name="Liu S."/>
            <person name="Bai Y."/>
            <person name="Mun J.H."/>
            <person name="Bancroft I."/>
            <person name="Cheng F."/>
            <person name="Huang S."/>
            <person name="Li X."/>
            <person name="Hua W."/>
            <person name="Wang J."/>
            <person name="Wang X."/>
            <person name="Freeling M."/>
            <person name="Pires J.C."/>
            <person name="Paterson A.H."/>
            <person name="Chalhoub B."/>
            <person name="Wang B."/>
            <person name="Hayward A."/>
            <person name="Sharpe A.G."/>
            <person name="Park B.S."/>
            <person name="Weisshaar B."/>
            <person name="Liu B."/>
            <person name="Li B."/>
            <person name="Liu B."/>
            <person name="Tong C."/>
            <person name="Song C."/>
            <person name="Duran C."/>
            <person name="Peng C."/>
            <person name="Geng C."/>
            <person name="Koh C."/>
            <person name="Lin C."/>
            <person name="Edwards D."/>
            <person name="Mu D."/>
            <person name="Shen D."/>
            <person name="Soumpourou E."/>
            <person name="Li F."/>
            <person name="Fraser F."/>
            <person name="Conant G."/>
            <person name="Lassalle G."/>
            <person name="King G.J."/>
            <person name="Bonnema G."/>
            <person name="Tang H."/>
            <person name="Wang H."/>
            <person name="Belcram H."/>
            <person name="Zhou H."/>
            <person name="Hirakawa H."/>
            <person name="Abe H."/>
            <person name="Guo H."/>
            <person name="Wang H."/>
            <person name="Jin H."/>
            <person name="Parkin I.A."/>
            <person name="Batley J."/>
            <person name="Kim J.S."/>
            <person name="Just J."/>
            <person name="Li J."/>
            <person name="Xu J."/>
            <person name="Deng J."/>
            <person name="Kim J.A."/>
            <person name="Li J."/>
            <person name="Yu J."/>
            <person name="Meng J."/>
            <person name="Wang J."/>
            <person name="Min J."/>
            <person name="Poulain J."/>
            <person name="Wang J."/>
            <person name="Hatakeyama K."/>
            <person name="Wu K."/>
            <person name="Wang L."/>
            <person name="Fang L."/>
            <person name="Trick M."/>
            <person name="Links M.G."/>
            <person name="Zhao M."/>
            <person name="Jin M."/>
            <person name="Ramchiary N."/>
            <person name="Drou N."/>
            <person name="Berkman P.J."/>
            <person name="Cai Q."/>
            <person name="Huang Q."/>
            <person name="Li R."/>
            <person name="Tabata S."/>
            <person name="Cheng S."/>
            <person name="Zhang S."/>
            <person name="Zhang S."/>
            <person name="Huang S."/>
            <person name="Sato S."/>
            <person name="Sun S."/>
            <person name="Kwon S.J."/>
            <person name="Choi S.R."/>
            <person name="Lee T.H."/>
            <person name="Fan W."/>
            <person name="Zhao X."/>
            <person name="Tan X."/>
            <person name="Xu X."/>
            <person name="Wang Y."/>
            <person name="Qiu Y."/>
            <person name="Yin Y."/>
            <person name="Li Y."/>
            <person name="Du Y."/>
            <person name="Liao Y."/>
            <person name="Lim Y."/>
            <person name="Narusaka Y."/>
            <person name="Wang Y."/>
            <person name="Wang Z."/>
            <person name="Li Z."/>
            <person name="Wang Z."/>
            <person name="Xiong Z."/>
            <person name="Zhang Z."/>
        </authorList>
    </citation>
    <scope>NUCLEOTIDE SEQUENCE [LARGE SCALE GENOMIC DNA]</scope>
    <source>
        <strain evidence="7 8">cv. Chiifu-401-42</strain>
    </source>
</reference>
<dbReference type="GO" id="GO:0000976">
    <property type="term" value="F:transcription cis-regulatory region binding"/>
    <property type="evidence" value="ECO:0007669"/>
    <property type="project" value="UniProtKB-ARBA"/>
</dbReference>
<reference evidence="7" key="3">
    <citation type="submission" date="2023-03" db="UniProtKB">
        <authorList>
            <consortium name="EnsemblPlants"/>
        </authorList>
    </citation>
    <scope>IDENTIFICATION</scope>
    <source>
        <strain evidence="7">cv. Chiifu-401-42</strain>
    </source>
</reference>
<protein>
    <recommendedName>
        <fullName evidence="6">BHLH domain-containing protein</fullName>
    </recommendedName>
</protein>
<sequence length="234" mass="25484">MASLFSDNEQPPTNSNSSSTVLVRKKKSLSASSPSSSRGNAASLPTRDGDSHPRWRSEKQQRIYSAKLIQALKQVRLSSSSSATTSSPTAHKRGKAVREAADRALAVSARGRTLWSRAILANRIKLKFRKQKRPRQTVIPAVTTVVTTGASSRGRKRRVSVVRLNKKSLPTVNRKVRSLGRLVPGCKKESVPVILEEATDYIQALEMQVRAMNSLVELLSGYSTPGSDSAPPPI</sequence>
<dbReference type="SUPFAM" id="SSF47459">
    <property type="entry name" value="HLH, helix-loop-helix DNA-binding domain"/>
    <property type="match status" value="1"/>
</dbReference>
<dbReference type="Gramene" id="Bra029590.1">
    <property type="protein sequence ID" value="Bra029590.1-P"/>
    <property type="gene ID" value="Bra029590"/>
</dbReference>
<dbReference type="InterPro" id="IPR044549">
    <property type="entry name" value="bHLH_AtIBH1-like"/>
</dbReference>
<keyword evidence="3" id="KW-0804">Transcription</keyword>
<keyword evidence="8" id="KW-1185">Reference proteome</keyword>
<dbReference type="FunCoup" id="M4ELC2">
    <property type="interactions" value="391"/>
</dbReference>
<feature type="region of interest" description="Disordered" evidence="5">
    <location>
        <begin position="77"/>
        <end position="97"/>
    </location>
</feature>
<feature type="compositionally biased region" description="Low complexity" evidence="5">
    <location>
        <begin position="78"/>
        <end position="89"/>
    </location>
</feature>